<dbReference type="Proteomes" id="UP001276659">
    <property type="component" value="Unassembled WGS sequence"/>
</dbReference>
<accession>A0AAD9ZBN7</accession>
<dbReference type="AlphaFoldDB" id="A0AAD9ZBN7"/>
<keyword evidence="1" id="KW-0472">Membrane</keyword>
<comment type="caution">
    <text evidence="2">The sequence shown here is derived from an EMBL/GenBank/DDBJ whole genome shotgun (WGS) entry which is preliminary data.</text>
</comment>
<protein>
    <submittedName>
        <fullName evidence="2">Uncharacterized protein</fullName>
    </submittedName>
</protein>
<evidence type="ECO:0000256" key="1">
    <source>
        <dbReference type="SAM" id="Phobius"/>
    </source>
</evidence>
<organism evidence="2 3">
    <name type="scientific">Lepraria neglecta</name>
    <dbReference type="NCBI Taxonomy" id="209136"/>
    <lineage>
        <taxon>Eukaryota</taxon>
        <taxon>Fungi</taxon>
        <taxon>Dikarya</taxon>
        <taxon>Ascomycota</taxon>
        <taxon>Pezizomycotina</taxon>
        <taxon>Lecanoromycetes</taxon>
        <taxon>OSLEUM clade</taxon>
        <taxon>Lecanoromycetidae</taxon>
        <taxon>Lecanorales</taxon>
        <taxon>Lecanorineae</taxon>
        <taxon>Stereocaulaceae</taxon>
        <taxon>Lepraria</taxon>
    </lineage>
</organism>
<reference evidence="2" key="1">
    <citation type="submission" date="2022-11" db="EMBL/GenBank/DDBJ databases">
        <title>Chromosomal genome sequence assembly and mating type (MAT) locus characterization of the leprose asexual lichenized fungus Lepraria neglecta (Nyl.) Erichsen.</title>
        <authorList>
            <person name="Allen J.L."/>
            <person name="Pfeffer B."/>
        </authorList>
    </citation>
    <scope>NUCLEOTIDE SEQUENCE</scope>
    <source>
        <strain evidence="2">Allen 5258</strain>
    </source>
</reference>
<keyword evidence="3" id="KW-1185">Reference proteome</keyword>
<dbReference type="EMBL" id="JASNWA010000006">
    <property type="protein sequence ID" value="KAK3174728.1"/>
    <property type="molecule type" value="Genomic_DNA"/>
</dbReference>
<gene>
    <name evidence="2" type="ORF">OEA41_001974</name>
</gene>
<name>A0AAD9ZBN7_9LECA</name>
<sequence length="212" mass="22123">MNPAHPTQSTGYFNYTLNTTRCADNTVCPYANNQTCCDKGQGIVEIDYHNNEAMPSGSSDLLAALSTYYEAGVYPSTIITPGIMTSTAASITSQTTAVVTSQTSSPSTAPPPLPSTGLSAGAKAGIGVGVALSLCLVGAALYFLLRGRRKGKGVGDNGTQGMSSGAAMDCHKSELNGQSSRMEMDAAPLTYEMMPHDHEVHEMPHARDDPGL</sequence>
<dbReference type="NCBIfam" id="TIGR01167">
    <property type="entry name" value="LPXTG_anchor"/>
    <property type="match status" value="1"/>
</dbReference>
<keyword evidence="1" id="KW-0812">Transmembrane</keyword>
<feature type="transmembrane region" description="Helical" evidence="1">
    <location>
        <begin position="124"/>
        <end position="145"/>
    </location>
</feature>
<proteinExistence type="predicted"/>
<keyword evidence="1" id="KW-1133">Transmembrane helix</keyword>
<evidence type="ECO:0000313" key="2">
    <source>
        <dbReference type="EMBL" id="KAK3174728.1"/>
    </source>
</evidence>
<evidence type="ECO:0000313" key="3">
    <source>
        <dbReference type="Proteomes" id="UP001276659"/>
    </source>
</evidence>